<accession>I3D6X0</accession>
<dbReference type="AlphaFoldDB" id="I3D6X0"/>
<gene>
    <name evidence="1" type="ORF">HMPREF1052_1982</name>
</gene>
<evidence type="ECO:0000313" key="1">
    <source>
        <dbReference type="EMBL" id="EIJ67463.1"/>
    </source>
</evidence>
<organism evidence="1 2">
    <name type="scientific">Pasteurella bettyae CCUG 2042</name>
    <dbReference type="NCBI Taxonomy" id="1095749"/>
    <lineage>
        <taxon>Bacteria</taxon>
        <taxon>Pseudomonadati</taxon>
        <taxon>Pseudomonadota</taxon>
        <taxon>Gammaproteobacteria</taxon>
        <taxon>Pasteurellales</taxon>
        <taxon>Pasteurellaceae</taxon>
        <taxon>Pasteurella</taxon>
    </lineage>
</organism>
<name>I3D6X0_9PAST</name>
<comment type="caution">
    <text evidence="1">The sequence shown here is derived from an EMBL/GenBank/DDBJ whole genome shotgun (WGS) entry which is preliminary data.</text>
</comment>
<dbReference type="Proteomes" id="UP000006457">
    <property type="component" value="Unassembled WGS sequence"/>
</dbReference>
<dbReference type="EMBL" id="AJSX01000046">
    <property type="protein sequence ID" value="EIJ67463.1"/>
    <property type="molecule type" value="Genomic_DNA"/>
</dbReference>
<protein>
    <submittedName>
        <fullName evidence="1">Uncharacterized protein</fullName>
    </submittedName>
</protein>
<evidence type="ECO:0000313" key="2">
    <source>
        <dbReference type="Proteomes" id="UP000006457"/>
    </source>
</evidence>
<sequence>MLVENPNENNQNLLSQNIQLTVVNKKSRSLIDIIMKTIVVKIN</sequence>
<reference evidence="1 2" key="1">
    <citation type="submission" date="2012-03" db="EMBL/GenBank/DDBJ databases">
        <authorList>
            <person name="Harkins D.M."/>
            <person name="Madupu R."/>
            <person name="Durkin A.S."/>
            <person name="Torralba M."/>
            <person name="Methe B."/>
            <person name="Sutton G.G."/>
            <person name="Nelson K.E."/>
        </authorList>
    </citation>
    <scope>NUCLEOTIDE SEQUENCE [LARGE SCALE GENOMIC DNA]</scope>
    <source>
        <strain evidence="1 2">CCUG 2042</strain>
    </source>
</reference>
<dbReference type="PATRIC" id="fig|1095749.3.peg.1978"/>
<keyword evidence="2" id="KW-1185">Reference proteome</keyword>
<proteinExistence type="predicted"/>